<reference evidence="2" key="1">
    <citation type="journal article" date="2019" name="Int. J. Syst. Evol. Microbiol.">
        <title>The Global Catalogue of Microorganisms (GCM) 10K type strain sequencing project: providing services to taxonomists for standard genome sequencing and annotation.</title>
        <authorList>
            <consortium name="The Broad Institute Genomics Platform"/>
            <consortium name="The Broad Institute Genome Sequencing Center for Infectious Disease"/>
            <person name="Wu L."/>
            <person name="Ma J."/>
        </authorList>
    </citation>
    <scope>NUCLEOTIDE SEQUENCE [LARGE SCALE GENOMIC DNA]</scope>
    <source>
        <strain evidence="2">JCM 17337</strain>
    </source>
</reference>
<name>A0ABP7GPS2_9FLAO</name>
<sequence>MVNINKIFISNNGEKVTNSIIFVFAKNTHFYAKIMQIVQIEMRFNFDISDVFYTRIKNVNPHSASNQLFKNLFQL</sequence>
<dbReference type="EMBL" id="BAABDU010000004">
    <property type="protein sequence ID" value="GAA3771012.1"/>
    <property type="molecule type" value="Genomic_DNA"/>
</dbReference>
<evidence type="ECO:0000313" key="2">
    <source>
        <dbReference type="Proteomes" id="UP001500748"/>
    </source>
</evidence>
<comment type="caution">
    <text evidence="1">The sequence shown here is derived from an EMBL/GenBank/DDBJ whole genome shotgun (WGS) entry which is preliminary data.</text>
</comment>
<accession>A0ABP7GPS2</accession>
<protein>
    <submittedName>
        <fullName evidence="1">Uncharacterized protein</fullName>
    </submittedName>
</protein>
<dbReference type="Proteomes" id="UP001500748">
    <property type="component" value="Unassembled WGS sequence"/>
</dbReference>
<proteinExistence type="predicted"/>
<keyword evidence="2" id="KW-1185">Reference proteome</keyword>
<gene>
    <name evidence="1" type="ORF">GCM10022423_26180</name>
</gene>
<organism evidence="1 2">
    <name type="scientific">Flavobacterium ginsengiterrae</name>
    <dbReference type="NCBI Taxonomy" id="871695"/>
    <lineage>
        <taxon>Bacteria</taxon>
        <taxon>Pseudomonadati</taxon>
        <taxon>Bacteroidota</taxon>
        <taxon>Flavobacteriia</taxon>
        <taxon>Flavobacteriales</taxon>
        <taxon>Flavobacteriaceae</taxon>
        <taxon>Flavobacterium</taxon>
    </lineage>
</organism>
<evidence type="ECO:0000313" key="1">
    <source>
        <dbReference type="EMBL" id="GAA3771012.1"/>
    </source>
</evidence>